<sequence>MTTLIVHPDNKEKLNAMKAFMKALKISFKEEESGYDPEFVAKIQKSREQVKAGETRVVNIDDL</sequence>
<protein>
    <submittedName>
        <fullName evidence="1">Uncharacterized protein</fullName>
    </submittedName>
</protein>
<keyword evidence="2" id="KW-1185">Reference proteome</keyword>
<dbReference type="Pfam" id="PF10884">
    <property type="entry name" value="DUF2683"/>
    <property type="match status" value="1"/>
</dbReference>
<evidence type="ECO:0000313" key="1">
    <source>
        <dbReference type="EMBL" id="OOQ59172.1"/>
    </source>
</evidence>
<dbReference type="InterPro" id="IPR020271">
    <property type="entry name" value="Uncharacterised_MJ1172"/>
</dbReference>
<name>A0A1S9PDY8_9SPHI</name>
<comment type="caution">
    <text evidence="1">The sequence shown here is derived from an EMBL/GenBank/DDBJ whole genome shotgun (WGS) entry which is preliminary data.</text>
</comment>
<accession>A0A1S9PDY8</accession>
<organism evidence="1 2">
    <name type="scientific">Mucilaginibacter pedocola</name>
    <dbReference type="NCBI Taxonomy" id="1792845"/>
    <lineage>
        <taxon>Bacteria</taxon>
        <taxon>Pseudomonadati</taxon>
        <taxon>Bacteroidota</taxon>
        <taxon>Sphingobacteriia</taxon>
        <taxon>Sphingobacteriales</taxon>
        <taxon>Sphingobacteriaceae</taxon>
        <taxon>Mucilaginibacter</taxon>
    </lineage>
</organism>
<reference evidence="1 2" key="1">
    <citation type="submission" date="2016-07" db="EMBL/GenBank/DDBJ databases">
        <title>Genomic analysis of zinc-resistant bacterium Mucilaginibacter pedocola TBZ30.</title>
        <authorList>
            <person name="Huang J."/>
            <person name="Tang J."/>
        </authorList>
    </citation>
    <scope>NUCLEOTIDE SEQUENCE [LARGE SCALE GENOMIC DNA]</scope>
    <source>
        <strain evidence="1 2">TBZ30</strain>
    </source>
</reference>
<dbReference type="AlphaFoldDB" id="A0A1S9PDY8"/>
<dbReference type="EMBL" id="MBTF01000015">
    <property type="protein sequence ID" value="OOQ59172.1"/>
    <property type="molecule type" value="Genomic_DNA"/>
</dbReference>
<gene>
    <name evidence="1" type="ORF">BC343_28845</name>
</gene>
<evidence type="ECO:0000313" key="2">
    <source>
        <dbReference type="Proteomes" id="UP000189739"/>
    </source>
</evidence>
<dbReference type="STRING" id="1792845.BC343_28845"/>
<proteinExistence type="predicted"/>
<dbReference type="Proteomes" id="UP000189739">
    <property type="component" value="Unassembled WGS sequence"/>
</dbReference>